<sequence>MDPSSLEVHTSSTATPSPAPPTSTTAPALKSQPTTQASTTQDGIDASEMSDARSLSSFSVGLSIDTNDDDSFSNLGDIDTLRSSISATSSVYEFVEEFGRTYHKYKEGKYLLPNDEQEQNRLDLQHHLATRLLEGKLHLAPIGPVHRVLDFGTGTGIWAVEFAEQHPEADILGTDLSPIQPEYVPPNLRFEVDDVEDEWVYSAPFDFIHGRYILPSLKNPRATLQRIFDFLKPGGWVEIMETLMIIEAIDDSLSKTVLPRWHQLILDGVRKMGRGDPMVPLKTRQWLTEIGFVNVTEKKFAVPANGWARGDEQKIRGHLMLTNLLEAAQGITMSICMKVWGWSKEEVEVFLVDVRAALKDRANHGYVPM</sequence>
<evidence type="ECO:0000313" key="3">
    <source>
        <dbReference type="EMBL" id="CAK7236087.1"/>
    </source>
</evidence>
<feature type="region of interest" description="Disordered" evidence="2">
    <location>
        <begin position="1"/>
        <end position="50"/>
    </location>
</feature>
<dbReference type="CDD" id="cd02440">
    <property type="entry name" value="AdoMet_MTases"/>
    <property type="match status" value="1"/>
</dbReference>
<comment type="caution">
    <text evidence="3">The sequence shown here is derived from an EMBL/GenBank/DDBJ whole genome shotgun (WGS) entry which is preliminary data.</text>
</comment>
<protein>
    <recommendedName>
        <fullName evidence="5">Methyltransferase domain-containing protein</fullName>
    </recommendedName>
</protein>
<dbReference type="Pfam" id="PF13489">
    <property type="entry name" value="Methyltransf_23"/>
    <property type="match status" value="1"/>
</dbReference>
<dbReference type="Gene3D" id="3.40.50.150">
    <property type="entry name" value="Vaccinia Virus protein VP39"/>
    <property type="match status" value="1"/>
</dbReference>
<evidence type="ECO:0000256" key="1">
    <source>
        <dbReference type="ARBA" id="ARBA00038158"/>
    </source>
</evidence>
<keyword evidence="4" id="KW-1185">Reference proteome</keyword>
<organism evidence="3 4">
    <name type="scientific">Sporothrix bragantina</name>
    <dbReference type="NCBI Taxonomy" id="671064"/>
    <lineage>
        <taxon>Eukaryota</taxon>
        <taxon>Fungi</taxon>
        <taxon>Dikarya</taxon>
        <taxon>Ascomycota</taxon>
        <taxon>Pezizomycotina</taxon>
        <taxon>Sordariomycetes</taxon>
        <taxon>Sordariomycetidae</taxon>
        <taxon>Ophiostomatales</taxon>
        <taxon>Ophiostomataceae</taxon>
        <taxon>Sporothrix</taxon>
    </lineage>
</organism>
<dbReference type="InterPro" id="IPR029063">
    <property type="entry name" value="SAM-dependent_MTases_sf"/>
</dbReference>
<dbReference type="Proteomes" id="UP001642406">
    <property type="component" value="Unassembled WGS sequence"/>
</dbReference>
<accession>A0ABP0CWZ8</accession>
<dbReference type="SUPFAM" id="SSF53335">
    <property type="entry name" value="S-adenosyl-L-methionine-dependent methyltransferases"/>
    <property type="match status" value="1"/>
</dbReference>
<name>A0ABP0CWZ8_9PEZI</name>
<gene>
    <name evidence="3" type="ORF">SBRCBS47491_009516</name>
</gene>
<dbReference type="EMBL" id="CAWUHC010000152">
    <property type="protein sequence ID" value="CAK7236087.1"/>
    <property type="molecule type" value="Genomic_DNA"/>
</dbReference>
<evidence type="ECO:0000256" key="2">
    <source>
        <dbReference type="SAM" id="MobiDB-lite"/>
    </source>
</evidence>
<evidence type="ECO:0000313" key="4">
    <source>
        <dbReference type="Proteomes" id="UP001642406"/>
    </source>
</evidence>
<feature type="compositionally biased region" description="Low complexity" evidence="2">
    <location>
        <begin position="10"/>
        <end position="28"/>
    </location>
</feature>
<feature type="compositionally biased region" description="Polar residues" evidence="2">
    <location>
        <begin position="31"/>
        <end position="42"/>
    </location>
</feature>
<evidence type="ECO:0008006" key="5">
    <source>
        <dbReference type="Google" id="ProtNLM"/>
    </source>
</evidence>
<comment type="similarity">
    <text evidence="1">Belongs to the methyltransferase superfamily. LaeA methyltransferase family.</text>
</comment>
<dbReference type="PANTHER" id="PTHR43591">
    <property type="entry name" value="METHYLTRANSFERASE"/>
    <property type="match status" value="1"/>
</dbReference>
<dbReference type="PANTHER" id="PTHR43591:SF102">
    <property type="entry name" value="S-ADENOSYL-L-METHIONINE-DEPENDENT METHYLTRANSFERASE"/>
    <property type="match status" value="1"/>
</dbReference>
<reference evidence="3 4" key="1">
    <citation type="submission" date="2024-01" db="EMBL/GenBank/DDBJ databases">
        <authorList>
            <person name="Allen C."/>
            <person name="Tagirdzhanova G."/>
        </authorList>
    </citation>
    <scope>NUCLEOTIDE SEQUENCE [LARGE SCALE GENOMIC DNA]</scope>
</reference>
<proteinExistence type="inferred from homology"/>